<protein>
    <submittedName>
        <fullName evidence="1">Uncharacterized protein</fullName>
    </submittedName>
</protein>
<sequence>MAFLSLSGIPIPLDAGSPLQYRRELLGEVSRSFAGQLRSGVRGRRWTLSGSTMPLLLEEALAMRDLVDGRGHSWSFDAGMASSTGIVPSLITGSAGGQLGGAKYGAGRMRCAPGGRVRWPLVQGTETLWRTTLAFWVRGPELGSGAWTHLVIDLATEEVYRDGVLWTTVDVLTDYSIVVAVTEAYLEMGCHADGVGEVSYDDLVVLPYRVPTSWLPTWATSNVPFGPLPFHRVAGTGVHEPVLMLGQAGDGTAMELWTEAGQFLAHEAFDFELREG</sequence>
<dbReference type="OrthoDB" id="5384738at2"/>
<name>A0A540WZY9_9BACT</name>
<comment type="caution">
    <text evidence="1">The sequence shown here is derived from an EMBL/GenBank/DDBJ whole genome shotgun (WGS) entry which is preliminary data.</text>
</comment>
<dbReference type="Proteomes" id="UP000315369">
    <property type="component" value="Unassembled WGS sequence"/>
</dbReference>
<keyword evidence="2" id="KW-1185">Reference proteome</keyword>
<dbReference type="AlphaFoldDB" id="A0A540WZY9"/>
<dbReference type="RefSeq" id="WP_141644263.1">
    <property type="nucleotide sequence ID" value="NZ_VIFM01000080.1"/>
</dbReference>
<gene>
    <name evidence="1" type="ORF">FJV41_20820</name>
</gene>
<evidence type="ECO:0000313" key="2">
    <source>
        <dbReference type="Proteomes" id="UP000315369"/>
    </source>
</evidence>
<dbReference type="EMBL" id="VIFM01000080">
    <property type="protein sequence ID" value="TQF14044.1"/>
    <property type="molecule type" value="Genomic_DNA"/>
</dbReference>
<organism evidence="1 2">
    <name type="scientific">Myxococcus llanfairpwllgwyngyllgogerychwyrndrobwllllantysiliogogogochensis</name>
    <dbReference type="NCBI Taxonomy" id="2590453"/>
    <lineage>
        <taxon>Bacteria</taxon>
        <taxon>Pseudomonadati</taxon>
        <taxon>Myxococcota</taxon>
        <taxon>Myxococcia</taxon>
        <taxon>Myxococcales</taxon>
        <taxon>Cystobacterineae</taxon>
        <taxon>Myxococcaceae</taxon>
        <taxon>Myxococcus</taxon>
    </lineage>
</organism>
<accession>A0A540WZY9</accession>
<proteinExistence type="predicted"/>
<reference evidence="1 2" key="1">
    <citation type="submission" date="2019-06" db="EMBL/GenBank/DDBJ databases">
        <authorList>
            <person name="Livingstone P."/>
            <person name="Whitworth D."/>
        </authorList>
    </citation>
    <scope>NUCLEOTIDE SEQUENCE [LARGE SCALE GENOMIC DNA]</scope>
    <source>
        <strain evidence="1 2">AM401</strain>
    </source>
</reference>
<evidence type="ECO:0000313" key="1">
    <source>
        <dbReference type="EMBL" id="TQF14044.1"/>
    </source>
</evidence>